<dbReference type="PANTHER" id="PTHR34580:SF9">
    <property type="entry name" value="SLL5097 PROTEIN"/>
    <property type="match status" value="1"/>
</dbReference>
<evidence type="ECO:0000313" key="4">
    <source>
        <dbReference type="EMBL" id="KRL99101.1"/>
    </source>
</evidence>
<comment type="caution">
    <text evidence="4">The sequence shown here is derived from an EMBL/GenBank/DDBJ whole genome shotgun (WGS) entry which is preliminary data.</text>
</comment>
<keyword evidence="1" id="KW-0805">Transcription regulation</keyword>
<dbReference type="InterPro" id="IPR036390">
    <property type="entry name" value="WH_DNA-bd_sf"/>
</dbReference>
<evidence type="ECO:0000256" key="2">
    <source>
        <dbReference type="ARBA" id="ARBA00023163"/>
    </source>
</evidence>
<dbReference type="PANTHER" id="PTHR34580">
    <property type="match status" value="1"/>
</dbReference>
<dbReference type="GO" id="GO:0003700">
    <property type="term" value="F:DNA-binding transcription factor activity"/>
    <property type="evidence" value="ECO:0007669"/>
    <property type="project" value="InterPro"/>
</dbReference>
<keyword evidence="2" id="KW-0804">Transcription</keyword>
<dbReference type="OrthoDB" id="9815009at2"/>
<dbReference type="STRING" id="1423801.FD50_GL000380"/>
<dbReference type="InterPro" id="IPR001034">
    <property type="entry name" value="DeoR_HTH"/>
</dbReference>
<accession>A0A0R1V085</accession>
<evidence type="ECO:0000256" key="1">
    <source>
        <dbReference type="ARBA" id="ARBA00023015"/>
    </source>
</evidence>
<dbReference type="PATRIC" id="fig|1423801.4.peg.387"/>
<gene>
    <name evidence="4" type="ORF">FD50_GL000380</name>
</gene>
<dbReference type="EMBL" id="AZFQ01000034">
    <property type="protein sequence ID" value="KRL99101.1"/>
    <property type="molecule type" value="Genomic_DNA"/>
</dbReference>
<feature type="domain" description="HTH deoR-type" evidence="3">
    <location>
        <begin position="3"/>
        <end position="63"/>
    </location>
</feature>
<keyword evidence="5" id="KW-1185">Reference proteome</keyword>
<dbReference type="InterPro" id="IPR036388">
    <property type="entry name" value="WH-like_DNA-bd_sf"/>
</dbReference>
<proteinExistence type="predicted"/>
<dbReference type="AlphaFoldDB" id="A0A0R1V085"/>
<evidence type="ECO:0000313" key="5">
    <source>
        <dbReference type="Proteomes" id="UP000051166"/>
    </source>
</evidence>
<evidence type="ECO:0000259" key="3">
    <source>
        <dbReference type="PROSITE" id="PS51000"/>
    </source>
</evidence>
<organism evidence="4 5">
    <name type="scientific">Liquorilactobacillus satsumensis DSM 16230 = JCM 12392</name>
    <dbReference type="NCBI Taxonomy" id="1423801"/>
    <lineage>
        <taxon>Bacteria</taxon>
        <taxon>Bacillati</taxon>
        <taxon>Bacillota</taxon>
        <taxon>Bacilli</taxon>
        <taxon>Lactobacillales</taxon>
        <taxon>Lactobacillaceae</taxon>
        <taxon>Liquorilactobacillus</taxon>
    </lineage>
</organism>
<dbReference type="Gene3D" id="1.10.10.10">
    <property type="entry name" value="Winged helix-like DNA-binding domain superfamily/Winged helix DNA-binding domain"/>
    <property type="match status" value="1"/>
</dbReference>
<dbReference type="RefSeq" id="WP_056960567.1">
    <property type="nucleotide sequence ID" value="NZ_AZFQ01000034.1"/>
</dbReference>
<reference evidence="4 5" key="1">
    <citation type="journal article" date="2015" name="Genome Announc.">
        <title>Expanding the biotechnology potential of lactobacilli through comparative genomics of 213 strains and associated genera.</title>
        <authorList>
            <person name="Sun Z."/>
            <person name="Harris H.M."/>
            <person name="McCann A."/>
            <person name="Guo C."/>
            <person name="Argimon S."/>
            <person name="Zhang W."/>
            <person name="Yang X."/>
            <person name="Jeffery I.B."/>
            <person name="Cooney J.C."/>
            <person name="Kagawa T.F."/>
            <person name="Liu W."/>
            <person name="Song Y."/>
            <person name="Salvetti E."/>
            <person name="Wrobel A."/>
            <person name="Rasinkangas P."/>
            <person name="Parkhill J."/>
            <person name="Rea M.C."/>
            <person name="O'Sullivan O."/>
            <person name="Ritari J."/>
            <person name="Douillard F.P."/>
            <person name="Paul Ross R."/>
            <person name="Yang R."/>
            <person name="Briner A.E."/>
            <person name="Felis G.E."/>
            <person name="de Vos W.M."/>
            <person name="Barrangou R."/>
            <person name="Klaenhammer T.R."/>
            <person name="Caufield P.W."/>
            <person name="Cui Y."/>
            <person name="Zhang H."/>
            <person name="O'Toole P.W."/>
        </authorList>
    </citation>
    <scope>NUCLEOTIDE SEQUENCE [LARGE SCALE GENOMIC DNA]</scope>
    <source>
        <strain evidence="4 5">DSM 16230</strain>
    </source>
</reference>
<name>A0A0R1V085_9LACO</name>
<dbReference type="Proteomes" id="UP000051166">
    <property type="component" value="Unassembled WGS sequence"/>
</dbReference>
<sequence>MKKNERLNLMMRYINNRGFFKLNELQQEFHISRATALRDVADIEAMGLPLEATVGRGGGYAVMPNTLLPTIRFTHNQVKALFIAFMASRNQQLPYLKNRQDIVEKLLGLISPVQQEQLLLLDNLLVFEGTNPLKPALLELTDQPQPQLEKLLTVSLSTRQLKIRANGKKYKIYLKHLERANGKWYLDCLDLKQPQRLIIAVAAIKAAVPLQPSEQVKTTTLAALFSKTALNPNLILQLDARAIAQYKKFHPLPYKLTYVDPFQARAQISEHVAPEGDKELLINWILFLGPGCHVELWPKSLAQAYKARLKNELKR</sequence>
<dbReference type="GeneID" id="98307820"/>
<protein>
    <submittedName>
        <fullName evidence="4">DeoR family transcriptional regulator</fullName>
    </submittedName>
</protein>
<dbReference type="Pfam" id="PF08279">
    <property type="entry name" value="HTH_11"/>
    <property type="match status" value="1"/>
</dbReference>
<dbReference type="SUPFAM" id="SSF46785">
    <property type="entry name" value="Winged helix' DNA-binding domain"/>
    <property type="match status" value="1"/>
</dbReference>
<dbReference type="InterPro" id="IPR051534">
    <property type="entry name" value="CBASS_pafABC_assoc_protein"/>
</dbReference>
<dbReference type="InterPro" id="IPR013196">
    <property type="entry name" value="HTH_11"/>
</dbReference>
<dbReference type="PROSITE" id="PS51000">
    <property type="entry name" value="HTH_DEOR_2"/>
    <property type="match status" value="1"/>
</dbReference>